<name>A0A0W7X5Z6_9ACTN</name>
<gene>
    <name evidence="1" type="ORF">AT728_24630</name>
</gene>
<dbReference type="RefSeq" id="WP_058847542.1">
    <property type="nucleotide sequence ID" value="NZ_LOCL01000031.1"/>
</dbReference>
<evidence type="ECO:0000313" key="2">
    <source>
        <dbReference type="Proteomes" id="UP000054804"/>
    </source>
</evidence>
<reference evidence="1 2" key="1">
    <citation type="submission" date="2015-12" db="EMBL/GenBank/DDBJ databases">
        <title>Draft genome sequence of Streptomyces silvensis ATCC 53525, a producer of novel hormone antagonists.</title>
        <authorList>
            <person name="Johnston C.W."/>
            <person name="Li Y."/>
            <person name="Magarvey N.A."/>
        </authorList>
    </citation>
    <scope>NUCLEOTIDE SEQUENCE [LARGE SCALE GENOMIC DNA]</scope>
    <source>
        <strain evidence="1 2">ATCC 53525</strain>
    </source>
</reference>
<sequence>MDTFPSATGPHGPRIRLNDGTERAWEGFGTGPYVHQGGLADYSARLLGLTPQQAEQEAARRLLPYRATPQDREPSLFLHGATPANRHFEGDVADLAEGRPPYDCATYLEARAAFLARPGDLLVGRTRPWREAAEVFGVDAVDLQDLKHYYLCQALLATAVRHTESHPESHHDKDASPLGRVIAWLCARPHAVVRPYALDGETQIFLLWLLRRTGLERLHTDANSPRVATAWNSKNHIHPYIRDAEELPTHKGMPPDRLLAAEQRLSLAHRRLGLVMPVLPGYTVRRHPDEPDRFADDTGRAADLLRRRYGLRRAFFKPCEAGSGARIVGPVDLHDAARLRDAATEAHQHGDDYLLEAAVDYLTYDDGGGSRCPVAPSGHIRDGRVAPGLTLQILNGYAWEGNVFTDRAGWQRCGLPPALYDTMARAMEALHTAFLSQASVTDGSHGGLVTGGVDFAVGRIGGVFGDEVLAAAIDFNLSSHGAEYLRTFQDKSGARYAATRLFRPSATATLTAGRAAVPDADLIACVPDRWGMVAATGLDVLDAAEETRRRIDVLASAGLVHRARQR</sequence>
<protein>
    <submittedName>
        <fullName evidence="1">Uncharacterized protein</fullName>
    </submittedName>
</protein>
<dbReference type="EMBL" id="LOCL01000031">
    <property type="protein sequence ID" value="KUF18170.1"/>
    <property type="molecule type" value="Genomic_DNA"/>
</dbReference>
<accession>A0A0W7X5Z6</accession>
<organism evidence="1 2">
    <name type="scientific">Streptomyces silvensis</name>
    <dbReference type="NCBI Taxonomy" id="1765722"/>
    <lineage>
        <taxon>Bacteria</taxon>
        <taxon>Bacillati</taxon>
        <taxon>Actinomycetota</taxon>
        <taxon>Actinomycetes</taxon>
        <taxon>Kitasatosporales</taxon>
        <taxon>Streptomycetaceae</taxon>
        <taxon>Streptomyces</taxon>
    </lineage>
</organism>
<proteinExistence type="predicted"/>
<keyword evidence="2" id="KW-1185">Reference proteome</keyword>
<dbReference type="Proteomes" id="UP000054804">
    <property type="component" value="Unassembled WGS sequence"/>
</dbReference>
<dbReference type="AlphaFoldDB" id="A0A0W7X5Z6"/>
<comment type="caution">
    <text evidence="1">The sequence shown here is derived from an EMBL/GenBank/DDBJ whole genome shotgun (WGS) entry which is preliminary data.</text>
</comment>
<evidence type="ECO:0000313" key="1">
    <source>
        <dbReference type="EMBL" id="KUF18170.1"/>
    </source>
</evidence>
<dbReference type="OrthoDB" id="3912073at2"/>